<keyword evidence="1" id="KW-0472">Membrane</keyword>
<dbReference type="EMBL" id="JAMQOP010000002">
    <property type="protein sequence ID" value="MDS0299905.1"/>
    <property type="molecule type" value="Genomic_DNA"/>
</dbReference>
<dbReference type="PANTHER" id="PTHR20992">
    <property type="entry name" value="AT15442P-RELATED"/>
    <property type="match status" value="1"/>
</dbReference>
<dbReference type="NCBIfam" id="TIGR00341">
    <property type="entry name" value="TIGR00341 family protein"/>
    <property type="match status" value="1"/>
</dbReference>
<dbReference type="Proteomes" id="UP001257060">
    <property type="component" value="Unassembled WGS sequence"/>
</dbReference>
<dbReference type="InterPro" id="IPR005240">
    <property type="entry name" value="DUF389"/>
</dbReference>
<proteinExistence type="predicted"/>
<protein>
    <submittedName>
        <fullName evidence="2">TIGR00341 family protein</fullName>
    </submittedName>
</protein>
<feature type="transmembrane region" description="Helical" evidence="1">
    <location>
        <begin position="175"/>
        <end position="197"/>
    </location>
</feature>
<feature type="transmembrane region" description="Helical" evidence="1">
    <location>
        <begin position="118"/>
        <end position="135"/>
    </location>
</feature>
<evidence type="ECO:0000256" key="1">
    <source>
        <dbReference type="SAM" id="Phobius"/>
    </source>
</evidence>
<gene>
    <name evidence="2" type="ORF">NDI76_14240</name>
</gene>
<accession>A0ABU2GGH0</accession>
<feature type="transmembrane region" description="Helical" evidence="1">
    <location>
        <begin position="141"/>
        <end position="163"/>
    </location>
</feature>
<dbReference type="Pfam" id="PF04087">
    <property type="entry name" value="DUF389"/>
    <property type="match status" value="1"/>
</dbReference>
<dbReference type="PANTHER" id="PTHR20992:SF9">
    <property type="entry name" value="AT15442P-RELATED"/>
    <property type="match status" value="1"/>
</dbReference>
<feature type="transmembrane region" description="Helical" evidence="1">
    <location>
        <begin position="274"/>
        <end position="299"/>
    </location>
</feature>
<reference evidence="2 3" key="1">
    <citation type="submission" date="2022-06" db="EMBL/GenBank/DDBJ databases">
        <title>Halogeometricum sp. a new haloarchaeum isolate from saline soil.</title>
        <authorList>
            <person name="Strakova D."/>
            <person name="Galisteo C."/>
            <person name="Sanchez-Porro C."/>
            <person name="Ventosa A."/>
        </authorList>
    </citation>
    <scope>NUCLEOTIDE SEQUENCE [LARGE SCALE GENOMIC DNA]</scope>
    <source>
        <strain evidence="2 3">S1BR25-6</strain>
    </source>
</reference>
<comment type="caution">
    <text evidence="2">The sequence shown here is derived from an EMBL/GenBank/DDBJ whole genome shotgun (WGS) entry which is preliminary data.</text>
</comment>
<dbReference type="RefSeq" id="WP_310924756.1">
    <property type="nucleotide sequence ID" value="NZ_JAMQOP010000002.1"/>
</dbReference>
<name>A0ABU2GGH0_9EURY</name>
<organism evidence="2 3">
    <name type="scientific">Halogeometricum salsisoli</name>
    <dbReference type="NCBI Taxonomy" id="2950536"/>
    <lineage>
        <taxon>Archaea</taxon>
        <taxon>Methanobacteriati</taxon>
        <taxon>Methanobacteriota</taxon>
        <taxon>Stenosarchaea group</taxon>
        <taxon>Halobacteria</taxon>
        <taxon>Halobacteriales</taxon>
        <taxon>Haloferacaceae</taxon>
        <taxon>Halogeometricum</taxon>
    </lineage>
</organism>
<keyword evidence="1" id="KW-0812">Transmembrane</keyword>
<evidence type="ECO:0000313" key="3">
    <source>
        <dbReference type="Proteomes" id="UP001257060"/>
    </source>
</evidence>
<keyword evidence="3" id="KW-1185">Reference proteome</keyword>
<feature type="transmembrane region" description="Helical" evidence="1">
    <location>
        <begin position="245"/>
        <end position="268"/>
    </location>
</feature>
<keyword evidence="1" id="KW-1133">Transmembrane helix</keyword>
<evidence type="ECO:0000313" key="2">
    <source>
        <dbReference type="EMBL" id="MDS0299905.1"/>
    </source>
</evidence>
<feature type="transmembrane region" description="Helical" evidence="1">
    <location>
        <begin position="217"/>
        <end position="238"/>
    </location>
</feature>
<sequence>MRLVQVMVPTGKRDTILQTLDEEGIDYAVSDETSGRGYTALVSFPLPAQAVEPVLAELRDVGIERDAYTVVVDAETVVSKRFQDLEEKYEEENEDSDRIAREELAANANELAPPFPSFLLMTIVSAVVATAGVLLDSPAVVVGSMVIAPLVGPAMSASVGTVIDDREMALRGIKLQAIGVAVAIAAAAIFAVLLRALGIVPMTAEEVFALGEVHERLAPDVLSLVIALGAGAAGAAAISSGVSAALVGVMIAAALVPPIAVVGVALAWGHPVAMLGPLVLVLVNILSINFVALMVLWQMGYRPQLWFREDEARSATVSRVATIGAILLILSTVLFGVTYGTYRTSTFEQETQSAIVSDLPEDASLVSMNVEYEGFPFQTPSRVVVTVGYPPGGNPPMLGDDIRPLIDELAPEPLGPLGSRDVTVEVRYIAVDDP</sequence>
<feature type="transmembrane region" description="Helical" evidence="1">
    <location>
        <begin position="320"/>
        <end position="342"/>
    </location>
</feature>